<sequence length="176" mass="20157">MRRRRRRRNAMAYGALKQPPLPSLLDRLRDDDAVDALTGPNASVTRQVEALRRAVRRDLELLLNTRVRCISPPADLDEVRQSVVDYGIPDFTGEDMAAPEHRDGLRRAIEAAIRRFEPRFLQVSVTLSGETNMEDRRLCFRIEALMRAYPSPEPVVFDSFMDPVTRDMEVRPGDHG</sequence>
<dbReference type="NCBIfam" id="TIGR03357">
    <property type="entry name" value="VI_zyme"/>
    <property type="match status" value="1"/>
</dbReference>
<dbReference type="InterPro" id="IPR007048">
    <property type="entry name" value="IraD/Gp25-like"/>
</dbReference>
<comment type="caution">
    <text evidence="2">The sequence shown here is derived from an EMBL/GenBank/DDBJ whole genome shotgun (WGS) entry which is preliminary data.</text>
</comment>
<dbReference type="AlphaFoldDB" id="A0A5M6I8M6"/>
<feature type="domain" description="IraD/Gp25-like" evidence="1">
    <location>
        <begin position="50"/>
        <end position="150"/>
    </location>
</feature>
<dbReference type="PANTHER" id="PTHR38595">
    <property type="entry name" value="CYTOPLASMIC PROTEIN-RELATED"/>
    <property type="match status" value="1"/>
</dbReference>
<dbReference type="Proteomes" id="UP000324065">
    <property type="component" value="Unassembled WGS sequence"/>
</dbReference>
<dbReference type="PANTHER" id="PTHR38595:SF2">
    <property type="entry name" value="TYPE VI SECRETION SYSTEM BASEPLATE SUBUNIT TSSE"/>
    <property type="match status" value="1"/>
</dbReference>
<proteinExistence type="predicted"/>
<dbReference type="Gene3D" id="3.10.450.40">
    <property type="match status" value="1"/>
</dbReference>
<evidence type="ECO:0000313" key="2">
    <source>
        <dbReference type="EMBL" id="KAA5604541.1"/>
    </source>
</evidence>
<gene>
    <name evidence="2" type="primary">tssE</name>
    <name evidence="2" type="ORF">F1188_15095</name>
</gene>
<dbReference type="InterPro" id="IPR053176">
    <property type="entry name" value="T6SS_TssE1-like"/>
</dbReference>
<dbReference type="SUPFAM" id="SSF160719">
    <property type="entry name" value="gpW/gp25-like"/>
    <property type="match status" value="1"/>
</dbReference>
<dbReference type="InterPro" id="IPR017737">
    <property type="entry name" value="TssE1-like"/>
</dbReference>
<reference evidence="2 3" key="1">
    <citation type="submission" date="2019-09" db="EMBL/GenBank/DDBJ databases">
        <title>Genome sequence of Roseospira marina, one of the more divergent members of the non-sulfur purple photosynthetic bacterial family, the Rhodospirillaceae.</title>
        <authorList>
            <person name="Meyer T."/>
            <person name="Kyndt J."/>
        </authorList>
    </citation>
    <scope>NUCLEOTIDE SEQUENCE [LARGE SCALE GENOMIC DNA]</scope>
    <source>
        <strain evidence="2 3">DSM 15113</strain>
    </source>
</reference>
<organism evidence="2 3">
    <name type="scientific">Roseospira marina</name>
    <dbReference type="NCBI Taxonomy" id="140057"/>
    <lineage>
        <taxon>Bacteria</taxon>
        <taxon>Pseudomonadati</taxon>
        <taxon>Pseudomonadota</taxon>
        <taxon>Alphaproteobacteria</taxon>
        <taxon>Rhodospirillales</taxon>
        <taxon>Rhodospirillaceae</taxon>
        <taxon>Roseospira</taxon>
    </lineage>
</organism>
<evidence type="ECO:0000259" key="1">
    <source>
        <dbReference type="Pfam" id="PF04965"/>
    </source>
</evidence>
<evidence type="ECO:0000313" key="3">
    <source>
        <dbReference type="Proteomes" id="UP000324065"/>
    </source>
</evidence>
<dbReference type="Pfam" id="PF04965">
    <property type="entry name" value="GPW_gp25"/>
    <property type="match status" value="1"/>
</dbReference>
<dbReference type="OrthoDB" id="119583at2"/>
<protein>
    <submittedName>
        <fullName evidence="2">Type VI secretion system baseplate subunit TssE</fullName>
    </submittedName>
</protein>
<accession>A0A5M6I8M6</accession>
<dbReference type="EMBL" id="VWPJ01000016">
    <property type="protein sequence ID" value="KAA5604541.1"/>
    <property type="molecule type" value="Genomic_DNA"/>
</dbReference>
<keyword evidence="3" id="KW-1185">Reference proteome</keyword>
<name>A0A5M6I8M6_9PROT</name>